<gene>
    <name evidence="2" type="ORF">HZT40_12625</name>
</gene>
<keyword evidence="1" id="KW-1133">Transmembrane helix</keyword>
<feature type="transmembrane region" description="Helical" evidence="1">
    <location>
        <begin position="48"/>
        <end position="71"/>
    </location>
</feature>
<reference evidence="2" key="1">
    <citation type="submission" date="2020-06" db="EMBL/GenBank/DDBJ databases">
        <title>Analysis procedures for assessing recovery of high quality, complete, closed genomes from Nanopore long read metagenome sequencing.</title>
        <authorList>
            <person name="Bessarab I."/>
            <person name="Arumugam K."/>
            <person name="Haryono M."/>
            <person name="Liu X."/>
            <person name="Roy S."/>
            <person name="Zuniga-Montanez R.E."/>
            <person name="Qiu G."/>
            <person name="Drautz-Moses D.I."/>
            <person name="Law Y.Y."/>
            <person name="Wuertz S."/>
            <person name="Lauro F.M."/>
            <person name="Huson D.H."/>
            <person name="Williams R.B."/>
        </authorList>
    </citation>
    <scope>NUCLEOTIDE SEQUENCE [LARGE SCALE GENOMIC DNA]</scope>
    <source>
        <strain evidence="2">SSD2</strain>
    </source>
</reference>
<proteinExistence type="predicted"/>
<organism evidence="2 3">
    <name type="scientific">Candidatus Thiothrix singaporensis</name>
    <dbReference type="NCBI Taxonomy" id="2799669"/>
    <lineage>
        <taxon>Bacteria</taxon>
        <taxon>Pseudomonadati</taxon>
        <taxon>Pseudomonadota</taxon>
        <taxon>Gammaproteobacteria</taxon>
        <taxon>Thiotrichales</taxon>
        <taxon>Thiotrichaceae</taxon>
        <taxon>Thiothrix</taxon>
    </lineage>
</organism>
<keyword evidence="1" id="KW-0472">Membrane</keyword>
<dbReference type="KEGG" id="this:HZT40_12625"/>
<sequence length="137" mass="14983">MPGSAWQWLDGLGEKFVQAPWTHAGMFIGCNLGGCWRRLFAHSSSRQLLLGILALSNVGMLLGMWSSHYLFSPADGIAWQLLQMPIQMSVIMALAMIVVREGHCTCLVMVGGLIVLAYLSLLVVSAVFTYCVISGRH</sequence>
<feature type="transmembrane region" description="Helical" evidence="1">
    <location>
        <begin position="106"/>
        <end position="130"/>
    </location>
</feature>
<dbReference type="AlphaFoldDB" id="A0A7L6AT48"/>
<dbReference type="EMBL" id="CP059265">
    <property type="protein sequence ID" value="QLQ32290.1"/>
    <property type="molecule type" value="Genomic_DNA"/>
</dbReference>
<keyword evidence="1" id="KW-0812">Transmembrane</keyword>
<feature type="transmembrane region" description="Helical" evidence="1">
    <location>
        <begin position="20"/>
        <end position="36"/>
    </location>
</feature>
<evidence type="ECO:0000313" key="2">
    <source>
        <dbReference type="EMBL" id="QLQ32290.1"/>
    </source>
</evidence>
<evidence type="ECO:0000256" key="1">
    <source>
        <dbReference type="SAM" id="Phobius"/>
    </source>
</evidence>
<keyword evidence="3" id="KW-1185">Reference proteome</keyword>
<evidence type="ECO:0000313" key="3">
    <source>
        <dbReference type="Proteomes" id="UP000510621"/>
    </source>
</evidence>
<dbReference type="Proteomes" id="UP000510621">
    <property type="component" value="Chromosome"/>
</dbReference>
<accession>A0A7L6AT48</accession>
<name>A0A7L6AT48_9GAMM</name>
<feature type="transmembrane region" description="Helical" evidence="1">
    <location>
        <begin position="77"/>
        <end position="99"/>
    </location>
</feature>
<protein>
    <submittedName>
        <fullName evidence="2">Uncharacterized protein</fullName>
    </submittedName>
</protein>